<dbReference type="GO" id="GO:0022857">
    <property type="term" value="F:transmembrane transporter activity"/>
    <property type="evidence" value="ECO:0007669"/>
    <property type="project" value="InterPro"/>
</dbReference>
<feature type="transmembrane region" description="Helical" evidence="4">
    <location>
        <begin position="12"/>
        <end position="36"/>
    </location>
</feature>
<gene>
    <name evidence="6" type="ORF">TRIP_B40374</name>
</gene>
<evidence type="ECO:0000256" key="1">
    <source>
        <dbReference type="ARBA" id="ARBA00022692"/>
    </source>
</evidence>
<evidence type="ECO:0000256" key="3">
    <source>
        <dbReference type="ARBA" id="ARBA00023136"/>
    </source>
</evidence>
<feature type="transmembrane region" description="Helical" evidence="4">
    <location>
        <begin position="136"/>
        <end position="155"/>
    </location>
</feature>
<dbReference type="InterPro" id="IPR052714">
    <property type="entry name" value="MFS_Exporter"/>
</dbReference>
<proteinExistence type="predicted"/>
<accession>A0A653AF62</accession>
<dbReference type="Gene3D" id="1.20.1250.20">
    <property type="entry name" value="MFS general substrate transporter like domains"/>
    <property type="match status" value="1"/>
</dbReference>
<keyword evidence="3 4" id="KW-0472">Membrane</keyword>
<dbReference type="InterPro" id="IPR036259">
    <property type="entry name" value="MFS_trans_sf"/>
</dbReference>
<feature type="transmembrane region" description="Helical" evidence="4">
    <location>
        <begin position="103"/>
        <end position="129"/>
    </location>
</feature>
<feature type="domain" description="Major facilitator superfamily (MFS) profile" evidence="5">
    <location>
        <begin position="185"/>
        <end position="396"/>
    </location>
</feature>
<dbReference type="EMBL" id="UPXX01000031">
    <property type="protein sequence ID" value="VBB46580.1"/>
    <property type="molecule type" value="Genomic_DNA"/>
</dbReference>
<evidence type="ECO:0000256" key="4">
    <source>
        <dbReference type="SAM" id="Phobius"/>
    </source>
</evidence>
<feature type="transmembrane region" description="Helical" evidence="4">
    <location>
        <begin position="79"/>
        <end position="97"/>
    </location>
</feature>
<dbReference type="InterPro" id="IPR011701">
    <property type="entry name" value="MFS"/>
</dbReference>
<dbReference type="SUPFAM" id="SSF103473">
    <property type="entry name" value="MFS general substrate transporter"/>
    <property type="match status" value="1"/>
</dbReference>
<feature type="transmembrane region" description="Helical" evidence="4">
    <location>
        <begin position="167"/>
        <end position="187"/>
    </location>
</feature>
<feature type="transmembrane region" description="Helical" evidence="4">
    <location>
        <begin position="313"/>
        <end position="332"/>
    </location>
</feature>
<feature type="transmembrane region" description="Helical" evidence="4">
    <location>
        <begin position="253"/>
        <end position="275"/>
    </location>
</feature>
<keyword evidence="2 4" id="KW-1133">Transmembrane helix</keyword>
<feature type="transmembrane region" description="Helical" evidence="4">
    <location>
        <begin position="220"/>
        <end position="241"/>
    </location>
</feature>
<dbReference type="InterPro" id="IPR020846">
    <property type="entry name" value="MFS_dom"/>
</dbReference>
<dbReference type="AlphaFoldDB" id="A0A653AF62"/>
<sequence>MNDPAAPAKLMTAEFTSLCLIMGAAFCNISVFYSFYPYLETIGIPTAWRGFLVGLEPMSAFILRLVVLPWLNVRNAMRIILAGLLLLTAASWAYLWVDSVPGMIILRIIHGGVFVLLTSALIALAVIFIPQERSGQGFSVISIASIIPYAVIPPVSEALLPHLRNEADIYAAVSIFSILSLLLLAAARGRIGAAVRGLDTALMRRPTWPEIQENLHRRPVATLLFMLFLIYFTHATFFYFLKNLTVQIGTGEVGLFFSVSMIMMLIVRLTGTALFDRLDKRSTLRKTLALLIPCVVLLPHVPTSILYYVLAAVYGTCIGVGLPLLNALLFSASPPALKGLNTNLALFTMDLAYFCTPYLGGAVISFGADFRLLFYIAGGSATLALAMIAGKPGKNE</sequence>
<evidence type="ECO:0000259" key="5">
    <source>
        <dbReference type="PROSITE" id="PS50850"/>
    </source>
</evidence>
<keyword evidence="1 4" id="KW-0812">Transmembrane</keyword>
<dbReference type="PANTHER" id="PTHR23531:SF1">
    <property type="entry name" value="QUINOLENE RESISTANCE PROTEIN NORA"/>
    <property type="match status" value="1"/>
</dbReference>
<evidence type="ECO:0000313" key="6">
    <source>
        <dbReference type="EMBL" id="VBB46580.1"/>
    </source>
</evidence>
<dbReference type="PROSITE" id="PS50850">
    <property type="entry name" value="MFS"/>
    <property type="match status" value="1"/>
</dbReference>
<protein>
    <submittedName>
        <fullName evidence="6">Major facilitator superfamily MFS_1</fullName>
    </submittedName>
</protein>
<feature type="transmembrane region" description="Helical" evidence="4">
    <location>
        <begin position="48"/>
        <end position="67"/>
    </location>
</feature>
<organism evidence="6">
    <name type="scientific">Uncultured Desulfatiglans sp</name>
    <dbReference type="NCBI Taxonomy" id="1748965"/>
    <lineage>
        <taxon>Bacteria</taxon>
        <taxon>Pseudomonadati</taxon>
        <taxon>Thermodesulfobacteriota</taxon>
        <taxon>Desulfobacteria</taxon>
        <taxon>Desulfatiglandales</taxon>
        <taxon>Desulfatiglandaceae</taxon>
        <taxon>Desulfatiglans</taxon>
        <taxon>environmental samples</taxon>
    </lineage>
</organism>
<evidence type="ECO:0000256" key="2">
    <source>
        <dbReference type="ARBA" id="ARBA00022989"/>
    </source>
</evidence>
<reference evidence="6" key="1">
    <citation type="submission" date="2018-07" db="EMBL/GenBank/DDBJ databases">
        <authorList>
            <consortium name="Genoscope - CEA"/>
            <person name="William W."/>
        </authorList>
    </citation>
    <scope>NUCLEOTIDE SEQUENCE</scope>
    <source>
        <strain evidence="6">IK1</strain>
    </source>
</reference>
<feature type="transmembrane region" description="Helical" evidence="4">
    <location>
        <begin position="344"/>
        <end position="366"/>
    </location>
</feature>
<feature type="transmembrane region" description="Helical" evidence="4">
    <location>
        <begin position="372"/>
        <end position="390"/>
    </location>
</feature>
<dbReference type="Pfam" id="PF07690">
    <property type="entry name" value="MFS_1"/>
    <property type="match status" value="1"/>
</dbReference>
<name>A0A653AF62_UNCDX</name>
<dbReference type="PANTHER" id="PTHR23531">
    <property type="entry name" value="QUINOLENE RESISTANCE PROTEIN NORA"/>
    <property type="match status" value="1"/>
</dbReference>